<protein>
    <submittedName>
        <fullName evidence="2">Glycosyltransferase</fullName>
        <ecNumber evidence="2">2.4.-.-</ecNumber>
    </submittedName>
</protein>
<keyword evidence="2" id="KW-0808">Transferase</keyword>
<dbReference type="InterPro" id="IPR001173">
    <property type="entry name" value="Glyco_trans_2-like"/>
</dbReference>
<evidence type="ECO:0000313" key="2">
    <source>
        <dbReference type="EMBL" id="MBT0662968.1"/>
    </source>
</evidence>
<keyword evidence="3" id="KW-1185">Reference proteome</keyword>
<name>A0AAW4KWQ1_9BACT</name>
<evidence type="ECO:0000259" key="1">
    <source>
        <dbReference type="Pfam" id="PF00535"/>
    </source>
</evidence>
<sequence length="355" mass="39682">MPNEPIDIIIPVWNRPIETRACLVSLVQNSSNARLILVDNSSDRETERMLEEFAEALDVRVLYLKNRVNEGFVRAVNRGLSCSETEYVAIVRQNSVVRPGWLDVLSGFLSQAPGTGIVVPHFLEKGGKKSFRVNEAPSEAMEISAADFAALLLRRSLLDSVGSFNEEMDGAFWCLLDYSCRTWRAGYRTCVVPKSVVERSAEVTLGSESRRAEHEQKIRTTFSKTWGDARAFCIHIPKGSDLTLAKDRFDLIATAARQGNRIMLVVHPSMATPLAKAGLRRFHENISIQTLSRLLPERSAVRTVAAFIEHGLPITQVSWGAEICCNNYGEPVAFSELEKLVNANQSTYYQRTIPH</sequence>
<dbReference type="PANTHER" id="PTHR43179:SF7">
    <property type="entry name" value="RHAMNOSYLTRANSFERASE WBBL"/>
    <property type="match status" value="1"/>
</dbReference>
<gene>
    <name evidence="2" type="ORF">KI809_01540</name>
</gene>
<keyword evidence="2" id="KW-0328">Glycosyltransferase</keyword>
<dbReference type="EMBL" id="JAHCVJ010000001">
    <property type="protein sequence ID" value="MBT0662968.1"/>
    <property type="molecule type" value="Genomic_DNA"/>
</dbReference>
<dbReference type="Pfam" id="PF00535">
    <property type="entry name" value="Glycos_transf_2"/>
    <property type="match status" value="1"/>
</dbReference>
<dbReference type="InterPro" id="IPR029044">
    <property type="entry name" value="Nucleotide-diphossugar_trans"/>
</dbReference>
<dbReference type="PANTHER" id="PTHR43179">
    <property type="entry name" value="RHAMNOSYLTRANSFERASE WBBL"/>
    <property type="match status" value="1"/>
</dbReference>
<comment type="caution">
    <text evidence="2">The sequence shown here is derived from an EMBL/GenBank/DDBJ whole genome shotgun (WGS) entry which is preliminary data.</text>
</comment>
<dbReference type="Proteomes" id="UP000811899">
    <property type="component" value="Unassembled WGS sequence"/>
</dbReference>
<feature type="domain" description="Glycosyltransferase 2-like" evidence="1">
    <location>
        <begin position="8"/>
        <end position="132"/>
    </location>
</feature>
<reference evidence="2 3" key="1">
    <citation type="submission" date="2021-05" db="EMBL/GenBank/DDBJ databases">
        <title>The draft genome of Geobacter pelophilus DSM 12255.</title>
        <authorList>
            <person name="Xu Z."/>
            <person name="Masuda Y."/>
            <person name="Itoh H."/>
            <person name="Senoo K."/>
        </authorList>
    </citation>
    <scope>NUCLEOTIDE SEQUENCE [LARGE SCALE GENOMIC DNA]</scope>
    <source>
        <strain evidence="2 3">DSM 12255</strain>
    </source>
</reference>
<dbReference type="AlphaFoldDB" id="A0AAW4KWQ1"/>
<dbReference type="SUPFAM" id="SSF53448">
    <property type="entry name" value="Nucleotide-diphospho-sugar transferases"/>
    <property type="match status" value="1"/>
</dbReference>
<dbReference type="GO" id="GO:0016757">
    <property type="term" value="F:glycosyltransferase activity"/>
    <property type="evidence" value="ECO:0007669"/>
    <property type="project" value="UniProtKB-KW"/>
</dbReference>
<evidence type="ECO:0000313" key="3">
    <source>
        <dbReference type="Proteomes" id="UP000811899"/>
    </source>
</evidence>
<dbReference type="RefSeq" id="WP_214169751.1">
    <property type="nucleotide sequence ID" value="NZ_JAHCVJ010000001.1"/>
</dbReference>
<organism evidence="2 3">
    <name type="scientific">Geoanaerobacter pelophilus</name>
    <dbReference type="NCBI Taxonomy" id="60036"/>
    <lineage>
        <taxon>Bacteria</taxon>
        <taxon>Pseudomonadati</taxon>
        <taxon>Thermodesulfobacteriota</taxon>
        <taxon>Desulfuromonadia</taxon>
        <taxon>Geobacterales</taxon>
        <taxon>Geobacteraceae</taxon>
        <taxon>Geoanaerobacter</taxon>
    </lineage>
</organism>
<proteinExistence type="predicted"/>
<dbReference type="EC" id="2.4.-.-" evidence="2"/>
<dbReference type="Gene3D" id="3.90.550.10">
    <property type="entry name" value="Spore Coat Polysaccharide Biosynthesis Protein SpsA, Chain A"/>
    <property type="match status" value="1"/>
</dbReference>
<accession>A0AAW4KWQ1</accession>